<keyword evidence="3" id="KW-0963">Cytoplasm</keyword>
<evidence type="ECO:0000256" key="3">
    <source>
        <dbReference type="ARBA" id="ARBA00022490"/>
    </source>
</evidence>
<dbReference type="SUPFAM" id="SSF56784">
    <property type="entry name" value="HAD-like"/>
    <property type="match status" value="1"/>
</dbReference>
<evidence type="ECO:0000313" key="8">
    <source>
        <dbReference type="EMBL" id="MDZ5458676.1"/>
    </source>
</evidence>
<dbReference type="InterPro" id="IPR004446">
    <property type="entry name" value="Heptose_bisP_phosphatase"/>
</dbReference>
<reference evidence="8 9" key="1">
    <citation type="submission" date="2023-11" db="EMBL/GenBank/DDBJ databases">
        <title>Draft genome of Azohydromonas lata strain H1 (DSM1123), a polyhydroxyalkanoate producer.</title>
        <authorList>
            <person name="Traversa D."/>
            <person name="D'Addabbo P."/>
            <person name="Pazzani C."/>
            <person name="Manzari C."/>
            <person name="Chiara M."/>
            <person name="Scrascia M."/>
        </authorList>
    </citation>
    <scope>NUCLEOTIDE SEQUENCE [LARGE SCALE GENOMIC DNA]</scope>
    <source>
        <strain evidence="8 9">H1</strain>
    </source>
</reference>
<evidence type="ECO:0000256" key="6">
    <source>
        <dbReference type="ARBA" id="ARBA00023277"/>
    </source>
</evidence>
<evidence type="ECO:0000256" key="2">
    <source>
        <dbReference type="ARBA" id="ARBA00005628"/>
    </source>
</evidence>
<dbReference type="InterPro" id="IPR036412">
    <property type="entry name" value="HAD-like_sf"/>
</dbReference>
<evidence type="ECO:0000256" key="5">
    <source>
        <dbReference type="ARBA" id="ARBA00022801"/>
    </source>
</evidence>
<name>A0ABU5IIW9_9BURK</name>
<dbReference type="InterPro" id="IPR006549">
    <property type="entry name" value="HAD-SF_hydro_IIIA"/>
</dbReference>
<dbReference type="InterPro" id="IPR023214">
    <property type="entry name" value="HAD_sf"/>
</dbReference>
<keyword evidence="5 8" id="KW-0378">Hydrolase</keyword>
<keyword evidence="6" id="KW-0119">Carbohydrate metabolism</keyword>
<comment type="similarity">
    <text evidence="2">Belongs to the GmhB family.</text>
</comment>
<dbReference type="CDD" id="cd07503">
    <property type="entry name" value="HAD_HisB-N"/>
    <property type="match status" value="1"/>
</dbReference>
<dbReference type="NCBIfam" id="TIGR01662">
    <property type="entry name" value="HAD-SF-IIIA"/>
    <property type="match status" value="1"/>
</dbReference>
<evidence type="ECO:0000256" key="4">
    <source>
        <dbReference type="ARBA" id="ARBA00022723"/>
    </source>
</evidence>
<evidence type="ECO:0000313" key="9">
    <source>
        <dbReference type="Proteomes" id="UP001293718"/>
    </source>
</evidence>
<dbReference type="NCBIfam" id="TIGR01656">
    <property type="entry name" value="Histidinol-ppas"/>
    <property type="match status" value="1"/>
</dbReference>
<accession>A0ABU5IIW9</accession>
<sequence length="211" mass="22709">MTHHGAAAPPCPAVFLDKDGTLVVDVPYNADPALLRFTPRALPALQALQRAGYALVVVVSNQHGLALGRFSAEQFETLRRALHDKLVAEAGVTLDGFYFCPHAPDAGCDCRKPAPGLLLQAAGALHLDLARSWMVGEILNDVEAGRRAGCRSVLLDVGNETQWQLSPQRLPHHRAKDLFDAAAFILGSDDMGENQTLRHDAAPVVSHEVLS</sequence>
<proteinExistence type="inferred from homology"/>
<gene>
    <name evidence="8" type="ORF">SM757_19020</name>
</gene>
<dbReference type="PANTHER" id="PTHR42891">
    <property type="entry name" value="D-GLYCERO-BETA-D-MANNO-HEPTOSE-1,7-BISPHOSPHATE 7-PHOSPHATASE"/>
    <property type="match status" value="1"/>
</dbReference>
<dbReference type="GO" id="GO:0016787">
    <property type="term" value="F:hydrolase activity"/>
    <property type="evidence" value="ECO:0007669"/>
    <property type="project" value="UniProtKB-KW"/>
</dbReference>
<protein>
    <recommendedName>
        <fullName evidence="7">D,D-heptose 1,7-bisphosphate phosphatase</fullName>
    </recommendedName>
</protein>
<dbReference type="EMBL" id="JAXOJX010000033">
    <property type="protein sequence ID" value="MDZ5458676.1"/>
    <property type="molecule type" value="Genomic_DNA"/>
</dbReference>
<dbReference type="InterPro" id="IPR006543">
    <property type="entry name" value="Histidinol-phos"/>
</dbReference>
<keyword evidence="9" id="KW-1185">Reference proteome</keyword>
<dbReference type="Pfam" id="PF13242">
    <property type="entry name" value="Hydrolase_like"/>
    <property type="match status" value="1"/>
</dbReference>
<dbReference type="RefSeq" id="WP_322466701.1">
    <property type="nucleotide sequence ID" value="NZ_JAXOJX010000033.1"/>
</dbReference>
<dbReference type="Gene3D" id="3.40.50.1000">
    <property type="entry name" value="HAD superfamily/HAD-like"/>
    <property type="match status" value="1"/>
</dbReference>
<comment type="subcellular location">
    <subcellularLocation>
        <location evidence="1">Cytoplasm</location>
    </subcellularLocation>
</comment>
<evidence type="ECO:0000256" key="7">
    <source>
        <dbReference type="ARBA" id="ARBA00031828"/>
    </source>
</evidence>
<dbReference type="PANTHER" id="PTHR42891:SF1">
    <property type="entry name" value="D-GLYCERO-BETA-D-MANNO-HEPTOSE-1,7-BISPHOSPHATE 7-PHOSPHATASE"/>
    <property type="match status" value="1"/>
</dbReference>
<evidence type="ECO:0000256" key="1">
    <source>
        <dbReference type="ARBA" id="ARBA00004496"/>
    </source>
</evidence>
<keyword evidence="4" id="KW-0479">Metal-binding</keyword>
<comment type="caution">
    <text evidence="8">The sequence shown here is derived from an EMBL/GenBank/DDBJ whole genome shotgun (WGS) entry which is preliminary data.</text>
</comment>
<organism evidence="8 9">
    <name type="scientific">Azohydromonas lata</name>
    <dbReference type="NCBI Taxonomy" id="45677"/>
    <lineage>
        <taxon>Bacteria</taxon>
        <taxon>Pseudomonadati</taxon>
        <taxon>Pseudomonadota</taxon>
        <taxon>Betaproteobacteria</taxon>
        <taxon>Burkholderiales</taxon>
        <taxon>Sphaerotilaceae</taxon>
        <taxon>Azohydromonas</taxon>
    </lineage>
</organism>
<dbReference type="Proteomes" id="UP001293718">
    <property type="component" value="Unassembled WGS sequence"/>
</dbReference>